<comment type="similarity">
    <text evidence="1">Belongs to the SMC family. SMC5 subfamily.</text>
</comment>
<dbReference type="GO" id="GO:0005634">
    <property type="term" value="C:nucleus"/>
    <property type="evidence" value="ECO:0007669"/>
    <property type="project" value="TreeGrafter"/>
</dbReference>
<dbReference type="VEuPathDB" id="AmoebaDB:EHI5A_032330"/>
<dbReference type="GO" id="GO:0000724">
    <property type="term" value="P:double-strand break repair via homologous recombination"/>
    <property type="evidence" value="ECO:0007669"/>
    <property type="project" value="TreeGrafter"/>
</dbReference>
<dbReference type="PANTHER" id="PTHR45916:SF1">
    <property type="entry name" value="STRUCTURAL MAINTENANCE OF CHROMOSOMES PROTEIN 5"/>
    <property type="match status" value="1"/>
</dbReference>
<dbReference type="EMBL" id="BDEQ01000001">
    <property type="protein sequence ID" value="GAT95773.1"/>
    <property type="molecule type" value="Genomic_DNA"/>
</dbReference>
<dbReference type="AlphaFoldDB" id="A0A5K1VSM3"/>
<evidence type="ECO:0000256" key="2">
    <source>
        <dbReference type="ARBA" id="ARBA00018687"/>
    </source>
</evidence>
<dbReference type="InterPro" id="IPR038729">
    <property type="entry name" value="Rad50/SbcC_AAA"/>
</dbReference>
<name>A0A5K1VSM3_ENTHI</name>
<feature type="domain" description="Rad50/SbcC-type AAA" evidence="5">
    <location>
        <begin position="19"/>
        <end position="268"/>
    </location>
</feature>
<accession>A0A5K1VSM3</accession>
<sequence>MKRQNTTQTTQYHRGSIIRIKMERFLTYDSVEVFPGKGLNVIIGPNGAGKSSIVCAIALGLGTAPKVLGRSKDLKDFVKIGEEDAVIEVELFNGITRANNLVIRRQFNLSNQSNWFINGRTASHKEVLQKCNEYCIMIDNLCQFLPQDRVSAFSSLNPAELLRETEKATGTSDLEEKHDQIIKAQGSIGELRKKSAQQEKGIQELKYRVDGLEKSVHEKHEQERRQTRLNQLKMKKPWAEFEEVRKKAVGLREQKQQLQQKLDSLHQEMTPVEMEFNKIKNKIESEDKKVNDTKTICDKNEREIIIAETQKEKLEQELSNKKKEVELAKKRKEEKNRNINELKNELIIIEQKLKDIPNLDELEKGANEEQVQLKGFREQINEKQDKDASLDTQLREMNGKILQLNRDLAKLNDLKQNKLRKIFDNDAAVMQAYNWLQEHKGLFEEEVYGPICVELNVSKDEYTNFVEMCIPISVLKGFVVTNKKDENTLISKLVEEKGTQIQVFKREHDNSGTQATQLRLHSEYGVLTTMDKAVIGPDAVLKVVEDMCQLSKKFICNKETEQYIERLPPGTYFTPSSVINKVKSRYSDAVSDKVNSIRKARFLSTAIDTNQKLKLEQEIKKITQDLEVVKRNIEENRKEIKMLEEKKHEIGRGIEEFNRAKGERDKLIRSKRSKENNLKLFENDEDLDKKIGDLQKGIKKIQTNINEQMLKMGDLLKRFIEAKMETNPVSCIVRILRIKQMRCKNQLNEFKRRLSELENEFRRIGQLYDDAKNEAVKKRKEAEAVCIITNELNDMFQQLPDEVSAIEEEIENEESKLKYRQNVEENVEELYQQAKNELSKKLEDAQIVNEEIKNAEEVMTGIKDEWLNKIKEVIEHINESFSVYMNQINCRGSVELDEKEEYDKYGIIIKTMFRKEGSLQQLNAHTQSGGERSVATMLYLLSLQEQTFCPFRLVDEINQGMDPLNERMIFSQIVKAVNKENAQQYFLVTPKLLSDLPFGENMTVLCVMNGKIDPAPYSFDAIIDSMK</sequence>
<dbReference type="VEuPathDB" id="AmoebaDB:EHI_106280"/>
<protein>
    <recommendedName>
        <fullName evidence="2">Structural maintenance of chromosomes protein 5</fullName>
    </recommendedName>
</protein>
<dbReference type="InterPro" id="IPR027417">
    <property type="entry name" value="P-loop_NTPase"/>
</dbReference>
<dbReference type="SUPFAM" id="SSF52540">
    <property type="entry name" value="P-loop containing nucleoside triphosphate hydrolases"/>
    <property type="match status" value="2"/>
</dbReference>
<evidence type="ECO:0000256" key="3">
    <source>
        <dbReference type="ARBA" id="ARBA00023054"/>
    </source>
</evidence>
<dbReference type="Proteomes" id="UP000078387">
    <property type="component" value="Unassembled WGS sequence"/>
</dbReference>
<dbReference type="GO" id="GO:0016887">
    <property type="term" value="F:ATP hydrolysis activity"/>
    <property type="evidence" value="ECO:0007669"/>
    <property type="project" value="InterPro"/>
</dbReference>
<evidence type="ECO:0000259" key="5">
    <source>
        <dbReference type="Pfam" id="PF13476"/>
    </source>
</evidence>
<dbReference type="VEuPathDB" id="AmoebaDB:KM1_040510"/>
<dbReference type="VEuPathDB" id="AmoebaDB:EHI7A_017070"/>
<evidence type="ECO:0000256" key="1">
    <source>
        <dbReference type="ARBA" id="ARBA00010171"/>
    </source>
</evidence>
<dbReference type="OMA" id="RFWTSQP"/>
<evidence type="ECO:0000256" key="4">
    <source>
        <dbReference type="SAM" id="Coils"/>
    </source>
</evidence>
<keyword evidence="3 4" id="KW-0175">Coiled coil</keyword>
<feature type="coiled-coil region" evidence="4">
    <location>
        <begin position="740"/>
        <end position="865"/>
    </location>
</feature>
<evidence type="ECO:0000313" key="6">
    <source>
        <dbReference type="EMBL" id="GAT95773.1"/>
    </source>
</evidence>
<evidence type="ECO:0000313" key="7">
    <source>
        <dbReference type="Proteomes" id="UP000078387"/>
    </source>
</evidence>
<dbReference type="VEuPathDB" id="AmoebaDB:EHI8A_061360"/>
<dbReference type="PANTHER" id="PTHR45916">
    <property type="entry name" value="STRUCTURAL MAINTENANCE OF CHROMOSOMES PROTEIN 5"/>
    <property type="match status" value="1"/>
</dbReference>
<feature type="coiled-coil region" evidence="4">
    <location>
        <begin position="612"/>
        <end position="684"/>
    </location>
</feature>
<gene>
    <name evidence="6" type="ORF">CL6EHI_106280</name>
</gene>
<reference evidence="6 7" key="1">
    <citation type="submission" date="2016-05" db="EMBL/GenBank/DDBJ databases">
        <title>First whole genome sequencing of Entamoeba histolytica HM1:IMSS-clone-6.</title>
        <authorList>
            <person name="Mukherjee Avik.K."/>
            <person name="Izumyama S."/>
            <person name="Nakada-Tsukui K."/>
            <person name="Nozaki T."/>
        </authorList>
    </citation>
    <scope>NUCLEOTIDE SEQUENCE [LARGE SCALE GENOMIC DNA]</scope>
    <source>
        <strain evidence="6 7">HM1:IMSS clone 6</strain>
    </source>
</reference>
<feature type="coiled-coil region" evidence="4">
    <location>
        <begin position="241"/>
        <end position="268"/>
    </location>
</feature>
<dbReference type="GO" id="GO:0003697">
    <property type="term" value="F:single-stranded DNA binding"/>
    <property type="evidence" value="ECO:0007669"/>
    <property type="project" value="TreeGrafter"/>
</dbReference>
<feature type="coiled-coil region" evidence="4">
    <location>
        <begin position="297"/>
        <end position="421"/>
    </location>
</feature>
<organism evidence="6 7">
    <name type="scientific">Entamoeba histolytica</name>
    <dbReference type="NCBI Taxonomy" id="5759"/>
    <lineage>
        <taxon>Eukaryota</taxon>
        <taxon>Amoebozoa</taxon>
        <taxon>Evosea</taxon>
        <taxon>Archamoebae</taxon>
        <taxon>Mastigamoebida</taxon>
        <taxon>Entamoebidae</taxon>
        <taxon>Entamoeba</taxon>
    </lineage>
</organism>
<dbReference type="Gene3D" id="3.40.50.300">
    <property type="entry name" value="P-loop containing nucleotide triphosphate hydrolases"/>
    <property type="match status" value="2"/>
</dbReference>
<dbReference type="Pfam" id="PF13476">
    <property type="entry name" value="AAA_23"/>
    <property type="match status" value="1"/>
</dbReference>
<proteinExistence type="inferred from homology"/>
<dbReference type="GO" id="GO:0030915">
    <property type="term" value="C:Smc5-Smc6 complex"/>
    <property type="evidence" value="ECO:0007669"/>
    <property type="project" value="TreeGrafter"/>
</dbReference>
<comment type="caution">
    <text evidence="6">The sequence shown here is derived from an EMBL/GenBank/DDBJ whole genome shotgun (WGS) entry which is preliminary data.</text>
</comment>